<dbReference type="AlphaFoldDB" id="A0ABD1ZIT8"/>
<sequence length="151" mass="16731">MREGKGIIAIGNAAFTSLVTAEFILSRGRMRNSTLPVSVILESLVCSTELPRRARTGLLSKGTLLHSEAALVLNPYRGSREYPLLSNLLQKVVLMQFVVAIPIFFWYLLSAGISSLHPFCFDFCYCSVNAAQNHTFSLFLVLNALHHTSQI</sequence>
<name>A0ABD1ZIT8_9MARC</name>
<comment type="caution">
    <text evidence="2">The sequence shown here is derived from an EMBL/GenBank/DDBJ whole genome shotgun (WGS) entry which is preliminary data.</text>
</comment>
<dbReference type="Proteomes" id="UP001605036">
    <property type="component" value="Unassembled WGS sequence"/>
</dbReference>
<feature type="transmembrane region" description="Helical" evidence="1">
    <location>
        <begin position="88"/>
        <end position="109"/>
    </location>
</feature>
<keyword evidence="3" id="KW-1185">Reference proteome</keyword>
<dbReference type="EMBL" id="JBHFFA010000001">
    <property type="protein sequence ID" value="KAL2650840.1"/>
    <property type="molecule type" value="Genomic_DNA"/>
</dbReference>
<keyword evidence="1" id="KW-0812">Transmembrane</keyword>
<feature type="transmembrane region" description="Helical" evidence="1">
    <location>
        <begin position="6"/>
        <end position="25"/>
    </location>
</feature>
<evidence type="ECO:0000313" key="3">
    <source>
        <dbReference type="Proteomes" id="UP001605036"/>
    </source>
</evidence>
<protein>
    <submittedName>
        <fullName evidence="2">Uncharacterized protein</fullName>
    </submittedName>
</protein>
<keyword evidence="1" id="KW-1133">Transmembrane helix</keyword>
<evidence type="ECO:0000256" key="1">
    <source>
        <dbReference type="SAM" id="Phobius"/>
    </source>
</evidence>
<gene>
    <name evidence="2" type="ORF">R1flu_018968</name>
</gene>
<organism evidence="2 3">
    <name type="scientific">Riccia fluitans</name>
    <dbReference type="NCBI Taxonomy" id="41844"/>
    <lineage>
        <taxon>Eukaryota</taxon>
        <taxon>Viridiplantae</taxon>
        <taxon>Streptophyta</taxon>
        <taxon>Embryophyta</taxon>
        <taxon>Marchantiophyta</taxon>
        <taxon>Marchantiopsida</taxon>
        <taxon>Marchantiidae</taxon>
        <taxon>Marchantiales</taxon>
        <taxon>Ricciaceae</taxon>
        <taxon>Riccia</taxon>
    </lineage>
</organism>
<keyword evidence="1" id="KW-0472">Membrane</keyword>
<evidence type="ECO:0000313" key="2">
    <source>
        <dbReference type="EMBL" id="KAL2650840.1"/>
    </source>
</evidence>
<reference evidence="2 3" key="1">
    <citation type="submission" date="2024-09" db="EMBL/GenBank/DDBJ databases">
        <title>Chromosome-scale assembly of Riccia fluitans.</title>
        <authorList>
            <person name="Paukszto L."/>
            <person name="Sawicki J."/>
            <person name="Karawczyk K."/>
            <person name="Piernik-Szablinska J."/>
            <person name="Szczecinska M."/>
            <person name="Mazdziarz M."/>
        </authorList>
    </citation>
    <scope>NUCLEOTIDE SEQUENCE [LARGE SCALE GENOMIC DNA]</scope>
    <source>
        <strain evidence="2">Rf_01</strain>
        <tissue evidence="2">Aerial parts of the thallus</tissue>
    </source>
</reference>
<accession>A0ABD1ZIT8</accession>
<proteinExistence type="predicted"/>